<dbReference type="InterPro" id="IPR036236">
    <property type="entry name" value="Znf_C2H2_sf"/>
</dbReference>
<sequence>MDPEQLIPCPYDKNHQIRASSFLYHLVKCRENNKKRAKELATCPYNARHRVPKRELQLHISACTDNRASELFSEPVGNFFCQKTLCFTDLHEHLMGKGSLGFDTHCNLENLSLVL</sequence>
<dbReference type="Ensembl" id="ENSGAGT00000028365.1">
    <property type="protein sequence ID" value="ENSGAGP00000024918.1"/>
    <property type="gene ID" value="ENSGAGG00000018216.1"/>
</dbReference>
<protein>
    <recommendedName>
        <fullName evidence="4">CHHC U11-48K-type domain-containing protein</fullName>
    </recommendedName>
</protein>
<dbReference type="InterPro" id="IPR022776">
    <property type="entry name" value="TRM13/UPF0224_CHHC_Znf_dom"/>
</dbReference>
<evidence type="ECO:0000256" key="2">
    <source>
        <dbReference type="ARBA" id="ARBA00022771"/>
    </source>
</evidence>
<feature type="domain" description="CHHC U11-48K-type" evidence="4">
    <location>
        <begin position="6"/>
        <end position="33"/>
    </location>
</feature>
<proteinExistence type="predicted"/>
<keyword evidence="3" id="KW-0862">Zinc</keyword>
<organism evidence="5 6">
    <name type="scientific">Gopherus agassizii</name>
    <name type="common">Agassiz's desert tortoise</name>
    <dbReference type="NCBI Taxonomy" id="38772"/>
    <lineage>
        <taxon>Eukaryota</taxon>
        <taxon>Metazoa</taxon>
        <taxon>Chordata</taxon>
        <taxon>Craniata</taxon>
        <taxon>Vertebrata</taxon>
        <taxon>Euteleostomi</taxon>
        <taxon>Archelosauria</taxon>
        <taxon>Testudinata</taxon>
        <taxon>Testudines</taxon>
        <taxon>Cryptodira</taxon>
        <taxon>Durocryptodira</taxon>
        <taxon>Testudinoidea</taxon>
        <taxon>Testudinidae</taxon>
        <taxon>Gopherus</taxon>
    </lineage>
</organism>
<evidence type="ECO:0000256" key="1">
    <source>
        <dbReference type="ARBA" id="ARBA00022723"/>
    </source>
</evidence>
<dbReference type="PROSITE" id="PS51800">
    <property type="entry name" value="ZF_CHHC_U11_48K"/>
    <property type="match status" value="2"/>
</dbReference>
<evidence type="ECO:0000313" key="6">
    <source>
        <dbReference type="Proteomes" id="UP000291020"/>
    </source>
</evidence>
<keyword evidence="1" id="KW-0479">Metal-binding</keyword>
<feature type="domain" description="CHHC U11-48K-type" evidence="4">
    <location>
        <begin position="40"/>
        <end position="67"/>
    </location>
</feature>
<dbReference type="SUPFAM" id="SSF57667">
    <property type="entry name" value="beta-beta-alpha zinc fingers"/>
    <property type="match status" value="2"/>
</dbReference>
<evidence type="ECO:0000256" key="3">
    <source>
        <dbReference type="ARBA" id="ARBA00022833"/>
    </source>
</evidence>
<name>A0A452IBL7_9SAUR</name>
<dbReference type="PANTHER" id="PTHR21402">
    <property type="entry name" value="GAMETOCYTE SPECIFIC FACTOR 1-RELATED"/>
    <property type="match status" value="1"/>
</dbReference>
<dbReference type="Proteomes" id="UP000291020">
    <property type="component" value="Unassembled WGS sequence"/>
</dbReference>
<dbReference type="STRING" id="38772.ENSGAGP00000024918"/>
<evidence type="ECO:0000313" key="5">
    <source>
        <dbReference type="Ensembl" id="ENSGAGP00000024918.1"/>
    </source>
</evidence>
<dbReference type="Pfam" id="PF05253">
    <property type="entry name" value="zf-U11-48K"/>
    <property type="match status" value="2"/>
</dbReference>
<reference evidence="6" key="1">
    <citation type="journal article" date="2017" name="PLoS ONE">
        <title>The Agassiz's desert tortoise genome provides a resource for the conservation of a threatened species.</title>
        <authorList>
            <person name="Tollis M."/>
            <person name="DeNardo D.F."/>
            <person name="Cornelius J.A."/>
            <person name="Dolby G.A."/>
            <person name="Edwards T."/>
            <person name="Henen B.T."/>
            <person name="Karl A.E."/>
            <person name="Murphy R.W."/>
            <person name="Kusumi K."/>
        </authorList>
    </citation>
    <scope>NUCLEOTIDE SEQUENCE [LARGE SCALE GENOMIC DNA]</scope>
</reference>
<dbReference type="GO" id="GO:0008270">
    <property type="term" value="F:zinc ion binding"/>
    <property type="evidence" value="ECO:0007669"/>
    <property type="project" value="UniProtKB-KW"/>
</dbReference>
<reference evidence="5" key="3">
    <citation type="submission" date="2025-09" db="UniProtKB">
        <authorList>
            <consortium name="Ensembl"/>
        </authorList>
    </citation>
    <scope>IDENTIFICATION</scope>
</reference>
<reference evidence="5" key="2">
    <citation type="submission" date="2025-08" db="UniProtKB">
        <authorList>
            <consortium name="Ensembl"/>
        </authorList>
    </citation>
    <scope>IDENTIFICATION</scope>
</reference>
<evidence type="ECO:0000259" key="4">
    <source>
        <dbReference type="PROSITE" id="PS51800"/>
    </source>
</evidence>
<dbReference type="PANTHER" id="PTHR21402:SF5">
    <property type="entry name" value="GAMETOCYTE SPECIFIC FACTOR 1"/>
    <property type="match status" value="1"/>
</dbReference>
<keyword evidence="2" id="KW-0863">Zinc-finger</keyword>
<dbReference type="AlphaFoldDB" id="A0A452IBL7"/>
<keyword evidence="6" id="KW-1185">Reference proteome</keyword>
<accession>A0A452IBL7</accession>
<dbReference type="InterPro" id="IPR051591">
    <property type="entry name" value="UPF0224_FAM112_RNA_Proc"/>
</dbReference>